<feature type="non-terminal residue" evidence="8">
    <location>
        <position position="213"/>
    </location>
</feature>
<dbReference type="InterPro" id="IPR050392">
    <property type="entry name" value="Collagen/C1q_domain"/>
</dbReference>
<dbReference type="PROSITE" id="PS50871">
    <property type="entry name" value="C1Q"/>
    <property type="match status" value="1"/>
</dbReference>
<gene>
    <name evidence="8" type="primary">C1qc</name>
    <name evidence="8" type="ORF">ALELAT_R08848</name>
</gene>
<dbReference type="GO" id="GO:0005581">
    <property type="term" value="C:collagen trimer"/>
    <property type="evidence" value="ECO:0007669"/>
    <property type="project" value="UniProtKB-KW"/>
</dbReference>
<feature type="region of interest" description="Disordered" evidence="6">
    <location>
        <begin position="1"/>
        <end position="72"/>
    </location>
</feature>
<comment type="caution">
    <text evidence="8">The sequence shown here is derived from an EMBL/GenBank/DDBJ whole genome shotgun (WGS) entry which is preliminary data.</text>
</comment>
<dbReference type="Pfam" id="PF00386">
    <property type="entry name" value="C1q"/>
    <property type="match status" value="1"/>
</dbReference>
<organism evidence="8 9">
    <name type="scientific">Alectura lathami</name>
    <name type="common">Australian brush turkey</name>
    <dbReference type="NCBI Taxonomy" id="81907"/>
    <lineage>
        <taxon>Eukaryota</taxon>
        <taxon>Metazoa</taxon>
        <taxon>Chordata</taxon>
        <taxon>Craniata</taxon>
        <taxon>Vertebrata</taxon>
        <taxon>Euteleostomi</taxon>
        <taxon>Archelosauria</taxon>
        <taxon>Archosauria</taxon>
        <taxon>Dinosauria</taxon>
        <taxon>Saurischia</taxon>
        <taxon>Theropoda</taxon>
        <taxon>Coelurosauria</taxon>
        <taxon>Aves</taxon>
        <taxon>Neognathae</taxon>
        <taxon>Galloanserae</taxon>
        <taxon>Galliformes</taxon>
        <taxon>Megapodiidae</taxon>
        <taxon>Alectura</taxon>
    </lineage>
</organism>
<evidence type="ECO:0000256" key="1">
    <source>
        <dbReference type="ARBA" id="ARBA00004613"/>
    </source>
</evidence>
<dbReference type="PANTHER" id="PTHR15427:SF29">
    <property type="entry name" value="COMPLEMENT C1Q SUBCOMPONENT SUBUNIT C"/>
    <property type="match status" value="1"/>
</dbReference>
<dbReference type="GO" id="GO:0005576">
    <property type="term" value="C:extracellular region"/>
    <property type="evidence" value="ECO:0007669"/>
    <property type="project" value="UniProtKB-SubCell"/>
</dbReference>
<keyword evidence="4" id="KW-0176">Collagen</keyword>
<dbReference type="PANTHER" id="PTHR15427">
    <property type="entry name" value="EMILIN ELASTIN MICROFIBRIL INTERFACE-LOCATED PROTEIN ELASTIN MICROFIBRIL INTERFACER"/>
    <property type="match status" value="1"/>
</dbReference>
<keyword evidence="3" id="KW-0732">Signal</keyword>
<feature type="domain" description="C1q" evidence="7">
    <location>
        <begin position="84"/>
        <end position="213"/>
    </location>
</feature>
<dbReference type="OrthoDB" id="8964326at2759"/>
<dbReference type="EMBL" id="VXAV01006202">
    <property type="protein sequence ID" value="NXL89558.1"/>
    <property type="molecule type" value="Genomic_DNA"/>
</dbReference>
<dbReference type="Gene3D" id="2.60.120.40">
    <property type="match status" value="1"/>
</dbReference>
<proteinExistence type="predicted"/>
<dbReference type="SMART" id="SM00110">
    <property type="entry name" value="C1Q"/>
    <property type="match status" value="1"/>
</dbReference>
<sequence length="213" mass="22114">CYGAPGLPGMPGVPGRDGRDGLKGAKGEPGIPAPPATRGPKGMKGEPGSPGLPGKTGPTGLPGPPGDPGVMGAAGAPGLLGSYKQKHQSAFSVTRKTAEHPLKNTPVVFNNIITNTNKDFDTTTGKFTCKLPGLYYFVFHSSQTGNLCVILYKDHSRMASFCDHKTNTMQVSSGGVLLHLQAGNQVWLEVNDYNGMVGIGGSDSVFSGFLLFP</sequence>
<dbReference type="InterPro" id="IPR008983">
    <property type="entry name" value="Tumour_necrosis_fac-like_dom"/>
</dbReference>
<dbReference type="FunFam" id="2.60.120.40:FF:000001">
    <property type="entry name" value="Complement C1q B chain"/>
    <property type="match status" value="1"/>
</dbReference>
<dbReference type="Proteomes" id="UP000562322">
    <property type="component" value="Unassembled WGS sequence"/>
</dbReference>
<feature type="non-terminal residue" evidence="8">
    <location>
        <position position="1"/>
    </location>
</feature>
<evidence type="ECO:0000313" key="9">
    <source>
        <dbReference type="Proteomes" id="UP000562322"/>
    </source>
</evidence>
<protein>
    <submittedName>
        <fullName evidence="8">C1QC protein</fullName>
    </submittedName>
</protein>
<evidence type="ECO:0000313" key="8">
    <source>
        <dbReference type="EMBL" id="NXL89558.1"/>
    </source>
</evidence>
<dbReference type="PRINTS" id="PR00007">
    <property type="entry name" value="COMPLEMNTC1Q"/>
</dbReference>
<evidence type="ECO:0000256" key="4">
    <source>
        <dbReference type="ARBA" id="ARBA00023119"/>
    </source>
</evidence>
<keyword evidence="5" id="KW-0379">Hydroxylation</keyword>
<dbReference type="Pfam" id="PF01391">
    <property type="entry name" value="Collagen"/>
    <property type="match status" value="1"/>
</dbReference>
<dbReference type="InterPro" id="IPR008160">
    <property type="entry name" value="Collagen"/>
</dbReference>
<feature type="compositionally biased region" description="Basic and acidic residues" evidence="6">
    <location>
        <begin position="16"/>
        <end position="26"/>
    </location>
</feature>
<feature type="compositionally biased region" description="Low complexity" evidence="6">
    <location>
        <begin position="47"/>
        <end position="59"/>
    </location>
</feature>
<evidence type="ECO:0000256" key="2">
    <source>
        <dbReference type="ARBA" id="ARBA00022525"/>
    </source>
</evidence>
<evidence type="ECO:0000259" key="7">
    <source>
        <dbReference type="PROSITE" id="PS50871"/>
    </source>
</evidence>
<keyword evidence="2" id="KW-0964">Secreted</keyword>
<keyword evidence="9" id="KW-1185">Reference proteome</keyword>
<evidence type="ECO:0000256" key="3">
    <source>
        <dbReference type="ARBA" id="ARBA00022729"/>
    </source>
</evidence>
<dbReference type="SUPFAM" id="SSF49842">
    <property type="entry name" value="TNF-like"/>
    <property type="match status" value="1"/>
</dbReference>
<accession>A0A7L0WEH7</accession>
<reference evidence="8 9" key="1">
    <citation type="submission" date="2019-09" db="EMBL/GenBank/DDBJ databases">
        <title>Bird 10,000 Genomes (B10K) Project - Family phase.</title>
        <authorList>
            <person name="Zhang G."/>
        </authorList>
    </citation>
    <scope>NUCLEOTIDE SEQUENCE [LARGE SCALE GENOMIC DNA]</scope>
    <source>
        <strain evidence="8">B10K-DU-001-39</strain>
        <tissue evidence="8">Muscle</tissue>
    </source>
</reference>
<dbReference type="InterPro" id="IPR001073">
    <property type="entry name" value="C1q_dom"/>
</dbReference>
<evidence type="ECO:0000256" key="5">
    <source>
        <dbReference type="ARBA" id="ARBA00023278"/>
    </source>
</evidence>
<comment type="subcellular location">
    <subcellularLocation>
        <location evidence="1">Secreted</location>
    </subcellularLocation>
</comment>
<name>A0A7L0WEH7_ALELA</name>
<dbReference type="AlphaFoldDB" id="A0A7L0WEH7"/>
<evidence type="ECO:0000256" key="6">
    <source>
        <dbReference type="SAM" id="MobiDB-lite"/>
    </source>
</evidence>